<evidence type="ECO:0000256" key="6">
    <source>
        <dbReference type="ARBA" id="ARBA00022692"/>
    </source>
</evidence>
<dbReference type="InterPro" id="IPR045070">
    <property type="entry name" value="MATE_MepA-like"/>
</dbReference>
<feature type="transmembrane region" description="Helical" evidence="10">
    <location>
        <begin position="96"/>
        <end position="118"/>
    </location>
</feature>
<keyword evidence="6 10" id="KW-0812">Transmembrane</keyword>
<evidence type="ECO:0000256" key="5">
    <source>
        <dbReference type="ARBA" id="ARBA00022475"/>
    </source>
</evidence>
<evidence type="ECO:0000313" key="12">
    <source>
        <dbReference type="Proteomes" id="UP000193920"/>
    </source>
</evidence>
<dbReference type="GO" id="GO:0015297">
    <property type="term" value="F:antiporter activity"/>
    <property type="evidence" value="ECO:0007669"/>
    <property type="project" value="InterPro"/>
</dbReference>
<protein>
    <recommendedName>
        <fullName evidence="3">Multidrug export protein MepA</fullName>
    </recommendedName>
</protein>
<feature type="transmembrane region" description="Helical" evidence="10">
    <location>
        <begin position="390"/>
        <end position="413"/>
    </location>
</feature>
<feature type="transmembrane region" description="Helical" evidence="10">
    <location>
        <begin position="168"/>
        <end position="190"/>
    </location>
</feature>
<evidence type="ECO:0000313" key="11">
    <source>
        <dbReference type="EMBL" id="ORY40572.1"/>
    </source>
</evidence>
<dbReference type="GO" id="GO:0046677">
    <property type="term" value="P:response to antibiotic"/>
    <property type="evidence" value="ECO:0007669"/>
    <property type="project" value="UniProtKB-KW"/>
</dbReference>
<evidence type="ECO:0000256" key="8">
    <source>
        <dbReference type="ARBA" id="ARBA00023136"/>
    </source>
</evidence>
<dbReference type="InterPro" id="IPR002528">
    <property type="entry name" value="MATE_fam"/>
</dbReference>
<dbReference type="OrthoDB" id="2126698at2759"/>
<dbReference type="InterPro" id="IPR048279">
    <property type="entry name" value="MdtK-like"/>
</dbReference>
<feature type="transmembrane region" description="Helical" evidence="10">
    <location>
        <begin position="54"/>
        <end position="84"/>
    </location>
</feature>
<evidence type="ECO:0000256" key="1">
    <source>
        <dbReference type="ARBA" id="ARBA00004651"/>
    </source>
</evidence>
<accession>A0A1Y2C0L7</accession>
<dbReference type="EMBL" id="MCOG01000127">
    <property type="protein sequence ID" value="ORY40572.1"/>
    <property type="molecule type" value="Genomic_DNA"/>
</dbReference>
<dbReference type="Proteomes" id="UP000193920">
    <property type="component" value="Unassembled WGS sequence"/>
</dbReference>
<keyword evidence="12" id="KW-1185">Reference proteome</keyword>
<keyword evidence="8 10" id="KW-0472">Membrane</keyword>
<comment type="caution">
    <text evidence="11">The sequence shown here is derived from an EMBL/GenBank/DDBJ whole genome shotgun (WGS) entry which is preliminary data.</text>
</comment>
<dbReference type="STRING" id="1754190.A0A1Y2C0L7"/>
<feature type="transmembrane region" description="Helical" evidence="10">
    <location>
        <begin position="425"/>
        <end position="443"/>
    </location>
</feature>
<dbReference type="PANTHER" id="PTHR43823">
    <property type="entry name" value="SPORULATION PROTEIN YKVU"/>
    <property type="match status" value="1"/>
</dbReference>
<dbReference type="AlphaFoldDB" id="A0A1Y2C0L7"/>
<comment type="similarity">
    <text evidence="2">Belongs to the multi antimicrobial extrusion (MATE) (TC 2.A.66.1) family. MepA subfamily.</text>
</comment>
<feature type="transmembrane region" description="Helical" evidence="10">
    <location>
        <begin position="196"/>
        <end position="218"/>
    </location>
</feature>
<dbReference type="GO" id="GO:0005886">
    <property type="term" value="C:plasma membrane"/>
    <property type="evidence" value="ECO:0007669"/>
    <property type="project" value="UniProtKB-SubCell"/>
</dbReference>
<proteinExistence type="inferred from homology"/>
<keyword evidence="5" id="KW-1003">Cell membrane</keyword>
<feature type="transmembrane region" description="Helical" evidence="10">
    <location>
        <begin position="324"/>
        <end position="345"/>
    </location>
</feature>
<feature type="transmembrane region" description="Helical" evidence="10">
    <location>
        <begin position="138"/>
        <end position="156"/>
    </location>
</feature>
<name>A0A1Y2C0L7_9FUNG</name>
<reference evidence="11 12" key="1">
    <citation type="submission" date="2016-08" db="EMBL/GenBank/DDBJ databases">
        <title>A Parts List for Fungal Cellulosomes Revealed by Comparative Genomics.</title>
        <authorList>
            <consortium name="DOE Joint Genome Institute"/>
            <person name="Haitjema C.H."/>
            <person name="Gilmore S.P."/>
            <person name="Henske J.K."/>
            <person name="Solomon K.V."/>
            <person name="De Groot R."/>
            <person name="Kuo A."/>
            <person name="Mondo S.J."/>
            <person name="Salamov A.A."/>
            <person name="Labutti K."/>
            <person name="Zhao Z."/>
            <person name="Chiniquy J."/>
            <person name="Barry K."/>
            <person name="Brewer H.M."/>
            <person name="Purvine S.O."/>
            <person name="Wright A.T."/>
            <person name="Boxma B."/>
            <person name="Van Alen T."/>
            <person name="Hackstein J.H."/>
            <person name="Baker S.E."/>
            <person name="Grigoriev I.V."/>
            <person name="O'Malley M.A."/>
        </authorList>
    </citation>
    <scope>NUCLEOTIDE SEQUENCE [LARGE SCALE GENOMIC DNA]</scope>
    <source>
        <strain evidence="11 12">G1</strain>
    </source>
</reference>
<sequence length="457" mass="49945">MKEVKHNFGEGPIWKIILAQAIPLMLAQLVQVLYNVVDRIYIGHMDNNDSMALTGLGLTFPVVSLIMAFAALFGMGGVPLFSIANGAGKKEESERILGNSCLLLVISSVFLTAIGYIFCKPILYLLGASDSTYVYAADYLNVYFGGTIFAMLNVGLNGYIAAQGFPKIGMFTTIIGAIVNIILDPIFIFIFKWGIIGAAVATVISQIVSTVWVLKFLVKKDTPLRLKKENIRFDLKTSGNICKLGTSNFIMQGSSCLVQAVCNTTLMSFGGDVYVGIMTVMNSVRDIFQLPIMGLVGGSQPVIGFNFGAQLYNRVKSAIKFNSFCGMVYTAVAWLLIVIYPSLFIKIFSSDANLIEIGIPSIRIYFFGFIFMALQFSGQSTFQALGKAKYAIFFSLFRKAIIVIPLTLILPHLGMGVNGVFIAEPISNIVGGTASFVTMYFTIYRKIGKTREDISKV</sequence>
<organism evidence="11 12">
    <name type="scientific">Neocallimastix californiae</name>
    <dbReference type="NCBI Taxonomy" id="1754190"/>
    <lineage>
        <taxon>Eukaryota</taxon>
        <taxon>Fungi</taxon>
        <taxon>Fungi incertae sedis</taxon>
        <taxon>Chytridiomycota</taxon>
        <taxon>Chytridiomycota incertae sedis</taxon>
        <taxon>Neocallimastigomycetes</taxon>
        <taxon>Neocallimastigales</taxon>
        <taxon>Neocallimastigaceae</taxon>
        <taxon>Neocallimastix</taxon>
    </lineage>
</organism>
<evidence type="ECO:0000256" key="3">
    <source>
        <dbReference type="ARBA" id="ARBA00022106"/>
    </source>
</evidence>
<feature type="transmembrane region" description="Helical" evidence="10">
    <location>
        <begin position="12"/>
        <end position="34"/>
    </location>
</feature>
<dbReference type="Pfam" id="PF01554">
    <property type="entry name" value="MatE"/>
    <property type="match status" value="2"/>
</dbReference>
<evidence type="ECO:0000256" key="7">
    <source>
        <dbReference type="ARBA" id="ARBA00022989"/>
    </source>
</evidence>
<dbReference type="NCBIfam" id="TIGR00797">
    <property type="entry name" value="matE"/>
    <property type="match status" value="1"/>
</dbReference>
<evidence type="ECO:0000256" key="10">
    <source>
        <dbReference type="SAM" id="Phobius"/>
    </source>
</evidence>
<dbReference type="PIRSF" id="PIRSF006603">
    <property type="entry name" value="DinF"/>
    <property type="match status" value="1"/>
</dbReference>
<gene>
    <name evidence="11" type="ORF">LY90DRAFT_704080</name>
</gene>
<keyword evidence="9" id="KW-0046">Antibiotic resistance</keyword>
<dbReference type="InterPro" id="IPR051327">
    <property type="entry name" value="MATE_MepA_subfamily"/>
</dbReference>
<evidence type="ECO:0000256" key="2">
    <source>
        <dbReference type="ARBA" id="ARBA00008417"/>
    </source>
</evidence>
<dbReference type="PANTHER" id="PTHR43823:SF3">
    <property type="entry name" value="MULTIDRUG EXPORT PROTEIN MEPA"/>
    <property type="match status" value="1"/>
</dbReference>
<feature type="transmembrane region" description="Helical" evidence="10">
    <location>
        <begin position="357"/>
        <end position="378"/>
    </location>
</feature>
<comment type="subcellular location">
    <subcellularLocation>
        <location evidence="1">Cell membrane</location>
        <topology evidence="1">Multi-pass membrane protein</topology>
    </subcellularLocation>
</comment>
<keyword evidence="7 10" id="KW-1133">Transmembrane helix</keyword>
<evidence type="ECO:0000256" key="4">
    <source>
        <dbReference type="ARBA" id="ARBA00022448"/>
    </source>
</evidence>
<keyword evidence="4" id="KW-0813">Transport</keyword>
<evidence type="ECO:0000256" key="9">
    <source>
        <dbReference type="ARBA" id="ARBA00023251"/>
    </source>
</evidence>
<dbReference type="GO" id="GO:0042910">
    <property type="term" value="F:xenobiotic transmembrane transporter activity"/>
    <property type="evidence" value="ECO:0007669"/>
    <property type="project" value="InterPro"/>
</dbReference>
<dbReference type="CDD" id="cd13143">
    <property type="entry name" value="MATE_MepA_like"/>
    <property type="match status" value="1"/>
</dbReference>